<dbReference type="InterPro" id="IPR017978">
    <property type="entry name" value="GPCR_3_C"/>
</dbReference>
<dbReference type="InterPro" id="IPR028082">
    <property type="entry name" value="Peripla_BP_I"/>
</dbReference>
<evidence type="ECO:0000256" key="5">
    <source>
        <dbReference type="ARBA" id="ARBA00022989"/>
    </source>
</evidence>
<evidence type="ECO:0000313" key="16">
    <source>
        <dbReference type="EMBL" id="KAJ6223992.1"/>
    </source>
</evidence>
<evidence type="ECO:0000256" key="6">
    <source>
        <dbReference type="ARBA" id="ARBA00023040"/>
    </source>
</evidence>
<dbReference type="GO" id="GO:0004965">
    <property type="term" value="F:G protein-coupled GABA receptor activity"/>
    <property type="evidence" value="ECO:0007669"/>
    <property type="project" value="InterPro"/>
</dbReference>
<evidence type="ECO:0000256" key="1">
    <source>
        <dbReference type="ARBA" id="ARBA00004651"/>
    </source>
</evidence>
<dbReference type="EMBL" id="JAPWDV010000001">
    <property type="protein sequence ID" value="KAJ6223992.1"/>
    <property type="molecule type" value="Genomic_DNA"/>
</dbReference>
<comment type="subcellular location">
    <subcellularLocation>
        <location evidence="1">Cell membrane</location>
        <topology evidence="1">Multi-pass membrane protein</topology>
    </subcellularLocation>
</comment>
<dbReference type="Pfam" id="PF01094">
    <property type="entry name" value="ANF_receptor"/>
    <property type="match status" value="1"/>
</dbReference>
<evidence type="ECO:0000256" key="10">
    <source>
        <dbReference type="ARBA" id="ARBA00023224"/>
    </source>
</evidence>
<gene>
    <name evidence="16" type="ORF">RDWZM_002537</name>
</gene>
<feature type="coiled-coil region" evidence="12">
    <location>
        <begin position="731"/>
        <end position="765"/>
    </location>
</feature>
<dbReference type="PRINTS" id="PR01176">
    <property type="entry name" value="GABABRECEPTR"/>
</dbReference>
<evidence type="ECO:0000256" key="13">
    <source>
        <dbReference type="SAM" id="MobiDB-lite"/>
    </source>
</evidence>
<dbReference type="OMA" id="CIANIWM"/>
<dbReference type="Gene3D" id="3.40.50.2300">
    <property type="match status" value="2"/>
</dbReference>
<keyword evidence="2" id="KW-1003">Cell membrane</keyword>
<feature type="transmembrane region" description="Helical" evidence="14">
    <location>
        <begin position="632"/>
        <end position="649"/>
    </location>
</feature>
<keyword evidence="9" id="KW-0325">Glycoprotein</keyword>
<evidence type="ECO:0000256" key="9">
    <source>
        <dbReference type="ARBA" id="ARBA00023180"/>
    </source>
</evidence>
<feature type="transmembrane region" description="Helical" evidence="14">
    <location>
        <begin position="454"/>
        <end position="473"/>
    </location>
</feature>
<dbReference type="GO" id="GO:0038039">
    <property type="term" value="C:G protein-coupled receptor heterodimeric complex"/>
    <property type="evidence" value="ECO:0007669"/>
    <property type="project" value="TreeGrafter"/>
</dbReference>
<comment type="caution">
    <text evidence="16">The sequence shown here is derived from an EMBL/GenBank/DDBJ whole genome shotgun (WGS) entry which is preliminary data.</text>
</comment>
<feature type="compositionally biased region" description="Basic and acidic residues" evidence="13">
    <location>
        <begin position="1026"/>
        <end position="1038"/>
    </location>
</feature>
<evidence type="ECO:0000313" key="17">
    <source>
        <dbReference type="Proteomes" id="UP001142055"/>
    </source>
</evidence>
<feature type="transmembrane region" description="Helical" evidence="14">
    <location>
        <begin position="591"/>
        <end position="612"/>
    </location>
</feature>
<feature type="region of interest" description="Disordered" evidence="13">
    <location>
        <begin position="1018"/>
        <end position="1048"/>
    </location>
</feature>
<evidence type="ECO:0000256" key="14">
    <source>
        <dbReference type="SAM" id="Phobius"/>
    </source>
</evidence>
<dbReference type="Pfam" id="PF00003">
    <property type="entry name" value="7tm_3"/>
    <property type="match status" value="1"/>
</dbReference>
<keyword evidence="8" id="KW-0675">Receptor</keyword>
<reference evidence="16" key="1">
    <citation type="submission" date="2022-12" db="EMBL/GenBank/DDBJ databases">
        <title>Genome assemblies of Blomia tropicalis.</title>
        <authorList>
            <person name="Cui Y."/>
        </authorList>
    </citation>
    <scope>NUCLEOTIDE SEQUENCE</scope>
    <source>
        <tissue evidence="16">Adult mites</tissue>
    </source>
</reference>
<dbReference type="CDD" id="cd06366">
    <property type="entry name" value="PBP1_GABAb_receptor"/>
    <property type="match status" value="1"/>
</dbReference>
<evidence type="ECO:0000256" key="4">
    <source>
        <dbReference type="ARBA" id="ARBA00022729"/>
    </source>
</evidence>
<keyword evidence="7 14" id="KW-0472">Membrane</keyword>
<dbReference type="GO" id="GO:0007214">
    <property type="term" value="P:gamma-aminobutyric acid signaling pathway"/>
    <property type="evidence" value="ECO:0007669"/>
    <property type="project" value="TreeGrafter"/>
</dbReference>
<dbReference type="PROSITE" id="PS50259">
    <property type="entry name" value="G_PROTEIN_RECEP_F3_4"/>
    <property type="match status" value="1"/>
</dbReference>
<evidence type="ECO:0000256" key="11">
    <source>
        <dbReference type="ARBA" id="ARBA00073785"/>
    </source>
</evidence>
<dbReference type="InterPro" id="IPR017979">
    <property type="entry name" value="GPCR_3_CS"/>
</dbReference>
<accession>A0A9Q0MGA4</accession>
<name>A0A9Q0MGA4_BLOTA</name>
<evidence type="ECO:0000259" key="15">
    <source>
        <dbReference type="PROSITE" id="PS50259"/>
    </source>
</evidence>
<dbReference type="AlphaFoldDB" id="A0A9Q0MGA4"/>
<keyword evidence="5 14" id="KW-1133">Transmembrane helix</keyword>
<keyword evidence="10" id="KW-0807">Transducer</keyword>
<feature type="transmembrane region" description="Helical" evidence="14">
    <location>
        <begin position="417"/>
        <end position="442"/>
    </location>
</feature>
<keyword evidence="3 14" id="KW-0812">Transmembrane</keyword>
<keyword evidence="12" id="KW-0175">Coiled coil</keyword>
<evidence type="ECO:0000256" key="3">
    <source>
        <dbReference type="ARBA" id="ARBA00022692"/>
    </source>
</evidence>
<keyword evidence="4" id="KW-0732">Signal</keyword>
<feature type="transmembrane region" description="Helical" evidence="14">
    <location>
        <begin position="655"/>
        <end position="677"/>
    </location>
</feature>
<keyword evidence="6" id="KW-0297">G-protein coupled receptor</keyword>
<dbReference type="SUPFAM" id="SSF53822">
    <property type="entry name" value="Periplasmic binding protein-like I"/>
    <property type="match status" value="1"/>
</dbReference>
<dbReference type="PROSITE" id="PS00981">
    <property type="entry name" value="G_PROTEIN_RECEP_F3_3"/>
    <property type="match status" value="1"/>
</dbReference>
<organism evidence="16 17">
    <name type="scientific">Blomia tropicalis</name>
    <name type="common">Mite</name>
    <dbReference type="NCBI Taxonomy" id="40697"/>
    <lineage>
        <taxon>Eukaryota</taxon>
        <taxon>Metazoa</taxon>
        <taxon>Ecdysozoa</taxon>
        <taxon>Arthropoda</taxon>
        <taxon>Chelicerata</taxon>
        <taxon>Arachnida</taxon>
        <taxon>Acari</taxon>
        <taxon>Acariformes</taxon>
        <taxon>Sarcoptiformes</taxon>
        <taxon>Astigmata</taxon>
        <taxon>Glycyphagoidea</taxon>
        <taxon>Echimyopodidae</taxon>
        <taxon>Blomia</taxon>
    </lineage>
</organism>
<dbReference type="InterPro" id="IPR002455">
    <property type="entry name" value="GPCR3_GABA-B"/>
</dbReference>
<dbReference type="PRINTS" id="PR01177">
    <property type="entry name" value="GABAB1RECPTR"/>
</dbReference>
<dbReference type="PANTHER" id="PTHR10519:SF74">
    <property type="entry name" value="GAMMA-AMINOBUTYRIC ACID TYPE B RECEPTOR SUBUNIT 2"/>
    <property type="match status" value="1"/>
</dbReference>
<dbReference type="PANTHER" id="PTHR10519">
    <property type="entry name" value="GABA-B RECEPTOR"/>
    <property type="match status" value="1"/>
</dbReference>
<keyword evidence="17" id="KW-1185">Reference proteome</keyword>
<evidence type="ECO:0000256" key="12">
    <source>
        <dbReference type="SAM" id="Coils"/>
    </source>
</evidence>
<proteinExistence type="predicted"/>
<dbReference type="FunFam" id="3.40.50.2300:FF:000063">
    <property type="entry name" value="Gamma-aminobutyric acid type B receptor subunit"/>
    <property type="match status" value="1"/>
</dbReference>
<evidence type="ECO:0000256" key="7">
    <source>
        <dbReference type="ARBA" id="ARBA00023136"/>
    </source>
</evidence>
<evidence type="ECO:0000256" key="8">
    <source>
        <dbReference type="ARBA" id="ARBA00023170"/>
    </source>
</evidence>
<dbReference type="InterPro" id="IPR001828">
    <property type="entry name" value="ANF_lig-bd_rcpt"/>
</dbReference>
<dbReference type="Proteomes" id="UP001142055">
    <property type="component" value="Chromosome 1"/>
</dbReference>
<feature type="transmembrane region" description="Helical" evidence="14">
    <location>
        <begin position="493"/>
        <end position="512"/>
    </location>
</feature>
<protein>
    <recommendedName>
        <fullName evidence="11">Gamma-aminobutyric acid type B receptor subunit 2</fullName>
    </recommendedName>
</protein>
<sequence length="1149" mass="129718">MKIDSINCNRNGKPNYGIQLGKPCHLGLNRRGGRQPVDHPTECHCDAAYGMKAFFRMLDEEPAKIILFGDACPVVTDPIAKASKFFHLIQLSYADTFTATTANFFRIVPSEGSFNPARVKLLKFFNWTNVGTIYQNSPRYSLPHSKLLTDLDNAGIAIMASQSIADELRPEMYFSNFKEKDVRIILGNFGEKWGRRIFCQAFKDGIYGRRYQWIISGIYEDNWWQLSDEESDSLGCTEEQLLMAIDGYIVTDVLPLSKNSDTHYGFETSLYKSEYDRVRMKEYSRFHGYAYDGIWAIALAIQAVDKKLRMRNSPLTIEDFQYRDPFWAELFREALNETHFDGVTGHVSFDKNERRGIVLLQQFQNKQLSPNDIAQYFTSNDELIFESINHIDWRGGLGPPVDRNTVVISPSRISMTLFIVISVFAIIGIIIAFVFLTMNIKYRNQRNIKMSSPYLNNMIIIGCILTYTSVILLGLNSGLTSENNFPYICASRAWVLMTGFTLAFGSMFSKTWRVHAIFTDIKLNKKLIKDYKLFMVVGILVFIDVATLTTWQIVDPFYRATSQGKPEPSPQNEDILVIPEMEYCQSKRMTIFLGSIYMYKGVLMAIGIFLAWETRHVSIPALNDSKYIGMSVYNVVIMCVIGAGLSFVLRDQQDAAFVIISIFIIFCSTATLCLVFVPKLIELKRNPNAGDRRVRATLKPFKKSHRDSEEVEIHTKIKLVTEDNFRFRQRLKEKSYELEALTFRLRALEESVKQVKANEIVVEENDLKQLDNCDQRKLSVASIKSMEIKPRRKFNSTRNGIGKIDYFEESSSPEIVVNSTSIFSLSSEAAQLTIKNGSTIAAINGGQPNGNDTSKSSDEISITYCNLDPLNDLSGNENGQILTKKLHRNDDSIDQNSVESDDTSYAKAISQTIHPEVSPVVSGPGGDGQMHLCHTIHHSCCHHHLEHHHHHLHHHHHHPHHVQHEQCRATNSVPIGNMVEASTIVPRSTIEQQSTSIMAVHVKDLQDKHSNIRTRRTQSFGGFLHRSNDDDVESDRKLNHSHHQRSKQDELLSFQLLSPGSVAIGSASVIPSVSRPCSSVDDAIEFGPSSSGSGGMASASMPSSASVTSASYIRLFPYLSRSTSIDQNQLPLRSGQSCPQVRCDIVEYL</sequence>
<feature type="domain" description="G-protein coupled receptors family 3 profile" evidence="15">
    <location>
        <begin position="417"/>
        <end position="688"/>
    </location>
</feature>
<evidence type="ECO:0000256" key="2">
    <source>
        <dbReference type="ARBA" id="ARBA00022475"/>
    </source>
</evidence>